<dbReference type="InterPro" id="IPR020546">
    <property type="entry name" value="ATP_synth_F1_dsu/esu_N"/>
</dbReference>
<feature type="domain" description="ATP synthase F1 complex delta/epsilon subunit N-terminal" evidence="8">
    <location>
        <begin position="12"/>
        <end position="87"/>
    </location>
</feature>
<evidence type="ECO:0000256" key="5">
    <source>
        <dbReference type="ARBA" id="ARBA00023065"/>
    </source>
</evidence>
<sequence length="142" mass="15850">MEARDTERTPGMRLQVLLPTEVLVDERVVKVIAEAENGSFCLLPRHIDFVSALVPGILSFYTSDGSECFAAVDEGILVKCDREVFISTLNGVRGSNLSHLQALIDERFLELDEHERKARTALARLEAGTLRSFRELQGKNYG</sequence>
<dbReference type="InterPro" id="IPR024037">
    <property type="entry name" value="Alt_ATP_synth_F1_esu"/>
</dbReference>
<dbReference type="SUPFAM" id="SSF51344">
    <property type="entry name" value="Epsilon subunit of F1F0-ATP synthase N-terminal domain"/>
    <property type="match status" value="1"/>
</dbReference>
<dbReference type="NCBIfam" id="TIGR03166">
    <property type="entry name" value="alt_F1F0_F1_eps"/>
    <property type="match status" value="1"/>
</dbReference>
<dbReference type="GO" id="GO:0045259">
    <property type="term" value="C:proton-transporting ATP synthase complex"/>
    <property type="evidence" value="ECO:0007669"/>
    <property type="project" value="UniProtKB-KW"/>
</dbReference>
<comment type="subcellular location">
    <subcellularLocation>
        <location evidence="2">Endomembrane system</location>
        <topology evidence="2">Peripheral membrane protein</topology>
    </subcellularLocation>
</comment>
<evidence type="ECO:0000256" key="4">
    <source>
        <dbReference type="ARBA" id="ARBA00022448"/>
    </source>
</evidence>
<dbReference type="STRING" id="52441.SAMN05216302_100684"/>
<comment type="similarity">
    <text evidence="3">Belongs to the ATPase epsilon chain family.</text>
</comment>
<keyword evidence="5" id="KW-0406">Ion transport</keyword>
<organism evidence="9 10">
    <name type="scientific">Nitrosomonas aestuarii</name>
    <dbReference type="NCBI Taxonomy" id="52441"/>
    <lineage>
        <taxon>Bacteria</taxon>
        <taxon>Pseudomonadati</taxon>
        <taxon>Pseudomonadota</taxon>
        <taxon>Betaproteobacteria</taxon>
        <taxon>Nitrosomonadales</taxon>
        <taxon>Nitrosomonadaceae</taxon>
        <taxon>Nitrosomonas</taxon>
    </lineage>
</organism>
<dbReference type="InterPro" id="IPR001469">
    <property type="entry name" value="ATP_synth_F1_dsu/esu"/>
</dbReference>
<dbReference type="GO" id="GO:0012505">
    <property type="term" value="C:endomembrane system"/>
    <property type="evidence" value="ECO:0007669"/>
    <property type="project" value="UniProtKB-SubCell"/>
</dbReference>
<reference evidence="10" key="1">
    <citation type="submission" date="2016-10" db="EMBL/GenBank/DDBJ databases">
        <authorList>
            <person name="Varghese N."/>
            <person name="Submissions S."/>
        </authorList>
    </citation>
    <scope>NUCLEOTIDE SEQUENCE [LARGE SCALE GENOMIC DNA]</scope>
    <source>
        <strain evidence="10">Nm69</strain>
    </source>
</reference>
<accession>A0A1I3ZGM5</accession>
<evidence type="ECO:0000256" key="6">
    <source>
        <dbReference type="ARBA" id="ARBA00023136"/>
    </source>
</evidence>
<dbReference type="CDD" id="cd12152">
    <property type="entry name" value="F1-ATPase_delta"/>
    <property type="match status" value="1"/>
</dbReference>
<name>A0A1I3ZGM5_9PROT</name>
<proteinExistence type="inferred from homology"/>
<dbReference type="Proteomes" id="UP000199533">
    <property type="component" value="Unassembled WGS sequence"/>
</dbReference>
<dbReference type="EMBL" id="FOSP01000006">
    <property type="protein sequence ID" value="SFK43274.1"/>
    <property type="molecule type" value="Genomic_DNA"/>
</dbReference>
<dbReference type="InterPro" id="IPR036771">
    <property type="entry name" value="ATPsynth_dsu/esu_N"/>
</dbReference>
<comment type="function">
    <text evidence="1">Produces ATP from ADP in the presence of a proton gradient across the membrane.</text>
</comment>
<keyword evidence="4" id="KW-0813">Transport</keyword>
<dbReference type="GO" id="GO:0046933">
    <property type="term" value="F:proton-transporting ATP synthase activity, rotational mechanism"/>
    <property type="evidence" value="ECO:0007669"/>
    <property type="project" value="InterPro"/>
</dbReference>
<evidence type="ECO:0000256" key="2">
    <source>
        <dbReference type="ARBA" id="ARBA00004184"/>
    </source>
</evidence>
<gene>
    <name evidence="9" type="ORF">SAMN05216302_100684</name>
</gene>
<keyword evidence="7" id="KW-0066">ATP synthesis</keyword>
<dbReference type="Pfam" id="PF02823">
    <property type="entry name" value="ATP-synt_DE_N"/>
    <property type="match status" value="1"/>
</dbReference>
<evidence type="ECO:0000259" key="8">
    <source>
        <dbReference type="Pfam" id="PF02823"/>
    </source>
</evidence>
<evidence type="ECO:0000256" key="7">
    <source>
        <dbReference type="ARBA" id="ARBA00023196"/>
    </source>
</evidence>
<keyword evidence="7" id="KW-0139">CF(1)</keyword>
<protein>
    <submittedName>
        <fullName evidence="9">F-type H+-transporting ATPase subunit epsilon</fullName>
    </submittedName>
</protein>
<keyword evidence="6" id="KW-0472">Membrane</keyword>
<evidence type="ECO:0000313" key="9">
    <source>
        <dbReference type="EMBL" id="SFK43274.1"/>
    </source>
</evidence>
<keyword evidence="10" id="KW-1185">Reference proteome</keyword>
<evidence type="ECO:0000313" key="10">
    <source>
        <dbReference type="Proteomes" id="UP000199533"/>
    </source>
</evidence>
<dbReference type="Gene3D" id="2.60.15.10">
    <property type="entry name" value="F0F1 ATP synthase delta/epsilon subunit, N-terminal"/>
    <property type="match status" value="1"/>
</dbReference>
<dbReference type="AlphaFoldDB" id="A0A1I3ZGM5"/>
<evidence type="ECO:0000256" key="3">
    <source>
        <dbReference type="ARBA" id="ARBA00005712"/>
    </source>
</evidence>
<dbReference type="NCBIfam" id="NF004871">
    <property type="entry name" value="PRK06228.1"/>
    <property type="match status" value="1"/>
</dbReference>
<evidence type="ECO:0000256" key="1">
    <source>
        <dbReference type="ARBA" id="ARBA00003543"/>
    </source>
</evidence>